<accession>A0ACC1RXI1</accession>
<organism evidence="1 2">
    <name type="scientific">Fusarium decemcellulare</name>
    <dbReference type="NCBI Taxonomy" id="57161"/>
    <lineage>
        <taxon>Eukaryota</taxon>
        <taxon>Fungi</taxon>
        <taxon>Dikarya</taxon>
        <taxon>Ascomycota</taxon>
        <taxon>Pezizomycotina</taxon>
        <taxon>Sordariomycetes</taxon>
        <taxon>Hypocreomycetidae</taxon>
        <taxon>Hypocreales</taxon>
        <taxon>Nectriaceae</taxon>
        <taxon>Fusarium</taxon>
        <taxon>Fusarium decemcellulare species complex</taxon>
    </lineage>
</organism>
<evidence type="ECO:0000313" key="1">
    <source>
        <dbReference type="EMBL" id="KAJ3527491.1"/>
    </source>
</evidence>
<comment type="caution">
    <text evidence="1">The sequence shown here is derived from an EMBL/GenBank/DDBJ whole genome shotgun (WGS) entry which is preliminary data.</text>
</comment>
<protein>
    <submittedName>
        <fullName evidence="1">Uncharacterized protein</fullName>
    </submittedName>
</protein>
<reference evidence="1" key="1">
    <citation type="submission" date="2022-08" db="EMBL/GenBank/DDBJ databases">
        <title>Genome Sequence of Fusarium decemcellulare.</title>
        <authorList>
            <person name="Buettner E."/>
        </authorList>
    </citation>
    <scope>NUCLEOTIDE SEQUENCE</scope>
    <source>
        <strain evidence="1">Babe19</strain>
    </source>
</reference>
<proteinExistence type="predicted"/>
<keyword evidence="2" id="KW-1185">Reference proteome</keyword>
<sequence>MLKDPTLYATRWRLHTTITSKPSSTGTEAKQQTGALPYTGRPGKESLDVSVTMHGSPLDYSSVHFKLYGHELGLEDRQVGSMIIWAKDILTSEAEILTDPCETLKRYCSGKA</sequence>
<dbReference type="Proteomes" id="UP001148629">
    <property type="component" value="Unassembled WGS sequence"/>
</dbReference>
<name>A0ACC1RXI1_9HYPO</name>
<dbReference type="EMBL" id="JANRMS010001552">
    <property type="protein sequence ID" value="KAJ3527491.1"/>
    <property type="molecule type" value="Genomic_DNA"/>
</dbReference>
<evidence type="ECO:0000313" key="2">
    <source>
        <dbReference type="Proteomes" id="UP001148629"/>
    </source>
</evidence>
<gene>
    <name evidence="1" type="ORF">NM208_g10674</name>
</gene>